<gene>
    <name evidence="2" type="ORF">GRI40_01460</name>
</gene>
<dbReference type="OrthoDB" id="7597031at2"/>
<dbReference type="RefSeq" id="WP_160609698.1">
    <property type="nucleotide sequence ID" value="NZ_WTZA01000001.1"/>
</dbReference>
<dbReference type="Proteomes" id="UP000439522">
    <property type="component" value="Unassembled WGS sequence"/>
</dbReference>
<organism evidence="2 3">
    <name type="scientific">Tsuneonella aeria</name>
    <dbReference type="NCBI Taxonomy" id="1837929"/>
    <lineage>
        <taxon>Bacteria</taxon>
        <taxon>Pseudomonadati</taxon>
        <taxon>Pseudomonadota</taxon>
        <taxon>Alphaproteobacteria</taxon>
        <taxon>Sphingomonadales</taxon>
        <taxon>Erythrobacteraceae</taxon>
        <taxon>Tsuneonella</taxon>
    </lineage>
</organism>
<comment type="caution">
    <text evidence="2">The sequence shown here is derived from an EMBL/GenBank/DDBJ whole genome shotgun (WGS) entry which is preliminary data.</text>
</comment>
<dbReference type="Pfam" id="PF11739">
    <property type="entry name" value="YdbH-like"/>
    <property type="match status" value="1"/>
</dbReference>
<accession>A0A6I4T984</accession>
<sequence length="1054" mass="112023">MPRRRVWARVVAGLLILLIALAGAAWLSRERIAGNLIERQLRTLDIPATYRIETIGPDRQVLTDIVVGDPAAPDLTVERAEVAVIFRLGTPRIGRITLHRPRLFGTLRGGKPSFGTLDKVLLRDTGQPPGLPKLDVRLIDGRALIESDMGPIGVKIDGAGRIDDGFAGVLAATMPRLNRADCSLSGLTLYGRIATDDGKPSFEGPMRAGNGECAGMAMRNVVAELDLAGDADLSGVEGKAVIQTGLLQTGATMSNGLTGQVRASWRRDALTAEYTLAARGVRNPQASAALVTADGILRARQSFGSVEARADLEGNGLRLGSGLDRLLADTAQSTDDTLLAPLVRQARAALSREERASRAIATVSFRKTDRGGSLVVPSATLRGRSGATLLALSQVHVRLASGQAARLSGNLATGGAGLPRIAGRMERASSGAAVLRLRMAPYSAGSSALAIPELVVAQRRDGSLDFEGRAQASGPLPGGSTRNLQLPLDGTWSARAGLSLWPTCTRVAFDRLAIASLMLDRRAVTLCPSKGQPILRQTPSGIRLAAGAPSLDLSGRLAETPIRLRSGPVGFAYPGALSARAVDVALGPVATASTFRISNLTATFGREIGGTFADADVRLFAVPLDLREASGNWRYSGGVLRLAEGRFRLVDRQAEPRFNPLVSQKATLTLRDNVINANASLREPETQRIVTEAAIVHNLASGAGHADLAVPGLLFDRALQPAALFPRARGVIANTMGTVTGTGRIDWNAAGVTSRGRFSSESLDFAAAFGPVKGARGTIEFSDLLGLTTAPNQRIAIGSVNPGIEVTEGELVFALRGGQFLSVEGATWPFMGGTLTLRSTSLNLGMSEERHYIFEIEGLDAARFVDHLDLKNIAATGIFDGTLPVVFDSQGNGRIQGGLLIARPPGGNISYVGELNRRDLGTMANFAFDALRSLDYRQMSLAMDGNLTGEIVTRVRFDGVKQGARARRNFLTRRFESLPIRFNVTVRAPFYQLITSIKSMYDPASVRDPRSLGLLTDDGRMLRRSVTPPAPDIAPDDLIPDQPPVQTLESENLP</sequence>
<evidence type="ECO:0000313" key="3">
    <source>
        <dbReference type="Proteomes" id="UP000439522"/>
    </source>
</evidence>
<evidence type="ECO:0000256" key="1">
    <source>
        <dbReference type="SAM" id="MobiDB-lite"/>
    </source>
</evidence>
<proteinExistence type="predicted"/>
<dbReference type="AlphaFoldDB" id="A0A6I4T984"/>
<protein>
    <submittedName>
        <fullName evidence="2">Exoprotein</fullName>
    </submittedName>
</protein>
<reference evidence="2 3" key="1">
    <citation type="submission" date="2019-12" db="EMBL/GenBank/DDBJ databases">
        <title>Genomic-based taxomic classification of the family Erythrobacteraceae.</title>
        <authorList>
            <person name="Xu L."/>
        </authorList>
    </citation>
    <scope>NUCLEOTIDE SEQUENCE [LARGE SCALE GENOMIC DNA]</scope>
    <source>
        <strain evidence="2 3">100921-2</strain>
    </source>
</reference>
<keyword evidence="3" id="KW-1185">Reference proteome</keyword>
<feature type="compositionally biased region" description="Polar residues" evidence="1">
    <location>
        <begin position="1045"/>
        <end position="1054"/>
    </location>
</feature>
<dbReference type="EMBL" id="WTZA01000001">
    <property type="protein sequence ID" value="MXO73891.1"/>
    <property type="molecule type" value="Genomic_DNA"/>
</dbReference>
<evidence type="ECO:0000313" key="2">
    <source>
        <dbReference type="EMBL" id="MXO73891.1"/>
    </source>
</evidence>
<name>A0A6I4T984_9SPHN</name>
<dbReference type="InterPro" id="IPR021730">
    <property type="entry name" value="YdbH"/>
</dbReference>
<feature type="region of interest" description="Disordered" evidence="1">
    <location>
        <begin position="1020"/>
        <end position="1054"/>
    </location>
</feature>